<dbReference type="AlphaFoldDB" id="A0A372GG90"/>
<evidence type="ECO:0000259" key="1">
    <source>
        <dbReference type="PROSITE" id="PS50801"/>
    </source>
</evidence>
<evidence type="ECO:0000313" key="3">
    <source>
        <dbReference type="Proteomes" id="UP000262882"/>
    </source>
</evidence>
<evidence type="ECO:0000313" key="2">
    <source>
        <dbReference type="EMBL" id="RFS84099.1"/>
    </source>
</evidence>
<organism evidence="2 3">
    <name type="scientific">Actinomadura spongiicola</name>
    <dbReference type="NCBI Taxonomy" id="2303421"/>
    <lineage>
        <taxon>Bacteria</taxon>
        <taxon>Bacillati</taxon>
        <taxon>Actinomycetota</taxon>
        <taxon>Actinomycetes</taxon>
        <taxon>Streptosporangiales</taxon>
        <taxon>Thermomonosporaceae</taxon>
        <taxon>Actinomadura</taxon>
    </lineage>
</organism>
<dbReference type="PROSITE" id="PS50801">
    <property type="entry name" value="STAS"/>
    <property type="match status" value="1"/>
</dbReference>
<dbReference type="Proteomes" id="UP000262882">
    <property type="component" value="Unassembled WGS sequence"/>
</dbReference>
<sequence>MSYDAAPDAALDPALDRVSGPPMSIDMTIERGCIVVRLGGHLVVDNVPRLNRWMDRIGRLEGRVLVAMDLHGVVGCDSAGVNALVGGAGRIRQAGGFLIAAHYPDACEAFAGRADLETRATVDDAIAELRALRS</sequence>
<dbReference type="OrthoDB" id="3477228at2"/>
<gene>
    <name evidence="2" type="ORF">D0T12_18215</name>
</gene>
<dbReference type="InterPro" id="IPR036513">
    <property type="entry name" value="STAS_dom_sf"/>
</dbReference>
<keyword evidence="3" id="KW-1185">Reference proteome</keyword>
<dbReference type="SUPFAM" id="SSF52091">
    <property type="entry name" value="SpoIIaa-like"/>
    <property type="match status" value="1"/>
</dbReference>
<reference evidence="2 3" key="1">
    <citation type="submission" date="2018-08" db="EMBL/GenBank/DDBJ databases">
        <title>Actinomadura spongicola sp. nov., isolated from marine sponge Leucetta chagosensis.</title>
        <authorList>
            <person name="Li L."/>
            <person name="Lin H.W."/>
        </authorList>
    </citation>
    <scope>NUCLEOTIDE SEQUENCE [LARGE SCALE GENOMIC DNA]</scope>
    <source>
        <strain evidence="2 3">LHW52907</strain>
    </source>
</reference>
<dbReference type="Gene3D" id="3.30.750.24">
    <property type="entry name" value="STAS domain"/>
    <property type="match status" value="1"/>
</dbReference>
<accession>A0A372GG90</accession>
<feature type="domain" description="STAS" evidence="1">
    <location>
        <begin position="23"/>
        <end position="95"/>
    </location>
</feature>
<dbReference type="RefSeq" id="WP_117400786.1">
    <property type="nucleotide sequence ID" value="NZ_QVNQ01000005.1"/>
</dbReference>
<protein>
    <submittedName>
        <fullName evidence="2">Anti-sigma factor antagonist</fullName>
    </submittedName>
</protein>
<name>A0A372GG90_9ACTN</name>
<proteinExistence type="predicted"/>
<dbReference type="CDD" id="cd07043">
    <property type="entry name" value="STAS_anti-anti-sigma_factors"/>
    <property type="match status" value="1"/>
</dbReference>
<dbReference type="EMBL" id="QVNQ01000005">
    <property type="protein sequence ID" value="RFS84099.1"/>
    <property type="molecule type" value="Genomic_DNA"/>
</dbReference>
<comment type="caution">
    <text evidence="2">The sequence shown here is derived from an EMBL/GenBank/DDBJ whole genome shotgun (WGS) entry which is preliminary data.</text>
</comment>
<dbReference type="InterPro" id="IPR002645">
    <property type="entry name" value="STAS_dom"/>
</dbReference>
<dbReference type="Pfam" id="PF01740">
    <property type="entry name" value="STAS"/>
    <property type="match status" value="1"/>
</dbReference>